<reference evidence="2 3" key="1">
    <citation type="submission" date="2019-02" db="EMBL/GenBank/DDBJ databases">
        <title>Halieaceae_genomes.</title>
        <authorList>
            <person name="Li S.-H."/>
        </authorList>
    </citation>
    <scope>NUCLEOTIDE SEQUENCE [LARGE SCALE GENOMIC DNA]</scope>
    <source>
        <strain evidence="2 3">JH123</strain>
    </source>
</reference>
<dbReference type="Pfam" id="PF11279">
    <property type="entry name" value="DUF3080"/>
    <property type="match status" value="1"/>
</dbReference>
<dbReference type="PROSITE" id="PS51257">
    <property type="entry name" value="PROKAR_LIPOPROTEIN"/>
    <property type="match status" value="1"/>
</dbReference>
<feature type="signal peptide" evidence="1">
    <location>
        <begin position="1"/>
        <end position="23"/>
    </location>
</feature>
<proteinExistence type="predicted"/>
<protein>
    <submittedName>
        <fullName evidence="2">DUF3080 family protein</fullName>
    </submittedName>
</protein>
<dbReference type="EMBL" id="CP036501">
    <property type="protein sequence ID" value="UZP73386.1"/>
    <property type="molecule type" value="Genomic_DNA"/>
</dbReference>
<dbReference type="InterPro" id="IPR021431">
    <property type="entry name" value="DUF3080"/>
</dbReference>
<evidence type="ECO:0000256" key="1">
    <source>
        <dbReference type="SAM" id="SignalP"/>
    </source>
</evidence>
<accession>A0ABY6Q3K4</accession>
<gene>
    <name evidence="2" type="ORF">E0F26_00935</name>
</gene>
<evidence type="ECO:0000313" key="2">
    <source>
        <dbReference type="EMBL" id="UZP73386.1"/>
    </source>
</evidence>
<keyword evidence="3" id="KW-1185">Reference proteome</keyword>
<dbReference type="Proteomes" id="UP001317963">
    <property type="component" value="Chromosome"/>
</dbReference>
<evidence type="ECO:0000313" key="3">
    <source>
        <dbReference type="Proteomes" id="UP001317963"/>
    </source>
</evidence>
<organism evidence="2 3">
    <name type="scientific">Candidatus Paraluminiphilus aquimaris</name>
    <dbReference type="NCBI Taxonomy" id="2518994"/>
    <lineage>
        <taxon>Bacteria</taxon>
        <taxon>Pseudomonadati</taxon>
        <taxon>Pseudomonadota</taxon>
        <taxon>Gammaproteobacteria</taxon>
        <taxon>Cellvibrionales</taxon>
        <taxon>Halieaceae</taxon>
        <taxon>Candidatus Paraluminiphilus</taxon>
    </lineage>
</organism>
<dbReference type="RefSeq" id="WP_279242164.1">
    <property type="nucleotide sequence ID" value="NZ_CP036501.1"/>
</dbReference>
<feature type="chain" id="PRO_5046329739" evidence="1">
    <location>
        <begin position="24"/>
        <end position="343"/>
    </location>
</feature>
<keyword evidence="1" id="KW-0732">Signal</keyword>
<name>A0ABY6Q3K4_9GAMM</name>
<sequence>MKCSLRQITARAVVALTASAVLASCSPTEVGVSKLDNYVKRLSTASKTPVSDVASARIAKPPVINELPGKDDADTLTLIDFLALSGCKLQANIAKRNTTMGRNASVSQHLIFDLEFIRLAPSCIDKLRSDEDNEIADLLEASLVSRTESLVHTLARGVLGGSEWREFWRIPDSLGEYPSQSSGDAAQSLWELSQRVERFLNGTWSPSDENLEPLLAKVRVNAGGQLLRAAMIQARGLTKANRILRQASEAGMYCSQGKLSEAGTISKTVVAKYFAGDVQAWSAAVAQRHYEINSPIIEMEAALTTALSDDYLSWAAARDLQLGALFSAPRQHVSIIQAALDNC</sequence>